<evidence type="ECO:0000313" key="2">
    <source>
        <dbReference type="EMBL" id="QED50000.1"/>
    </source>
</evidence>
<name>A0A5B8ZAJ3_CYTDA</name>
<keyword evidence="1" id="KW-0812">Transmembrane</keyword>
<feature type="transmembrane region" description="Helical" evidence="1">
    <location>
        <begin position="7"/>
        <end position="30"/>
    </location>
</feature>
<evidence type="ECO:0000256" key="1">
    <source>
        <dbReference type="SAM" id="Phobius"/>
    </source>
</evidence>
<evidence type="ECO:0000313" key="3">
    <source>
        <dbReference type="Proteomes" id="UP000321555"/>
    </source>
</evidence>
<organism evidence="2 3">
    <name type="scientific">Cytobacillus dafuensis</name>
    <name type="common">Bacillus dafuensis</name>
    <dbReference type="NCBI Taxonomy" id="1742359"/>
    <lineage>
        <taxon>Bacteria</taxon>
        <taxon>Bacillati</taxon>
        <taxon>Bacillota</taxon>
        <taxon>Bacilli</taxon>
        <taxon>Bacillales</taxon>
        <taxon>Bacillaceae</taxon>
        <taxon>Cytobacillus</taxon>
    </lineage>
</organism>
<dbReference type="EMBL" id="CP042593">
    <property type="protein sequence ID" value="QED50000.1"/>
    <property type="molecule type" value="Genomic_DNA"/>
</dbReference>
<dbReference type="AlphaFoldDB" id="A0A5B8ZAJ3"/>
<dbReference type="KEGG" id="bda:FSZ17_04630"/>
<protein>
    <submittedName>
        <fullName evidence="2">Uncharacterized protein</fullName>
    </submittedName>
</protein>
<accession>A0A5B8ZAJ3</accession>
<reference evidence="3" key="1">
    <citation type="submission" date="2019-08" db="EMBL/GenBank/DDBJ databases">
        <authorList>
            <person name="Zheng X."/>
        </authorList>
    </citation>
    <scope>NUCLEOTIDE SEQUENCE [LARGE SCALE GENOMIC DNA]</scope>
    <source>
        <strain evidence="3">FJAT-25496</strain>
    </source>
</reference>
<dbReference type="OrthoDB" id="2352996at2"/>
<dbReference type="Proteomes" id="UP000321555">
    <property type="component" value="Chromosome"/>
</dbReference>
<keyword evidence="1" id="KW-1133">Transmembrane helix</keyword>
<keyword evidence="1" id="KW-0472">Membrane</keyword>
<keyword evidence="3" id="KW-1185">Reference proteome</keyword>
<gene>
    <name evidence="2" type="ORF">FSZ17_04630</name>
</gene>
<sequence length="115" mass="13184">MKKIIGWITALMTLVIGISIGYYFIALSLYEPSDELYGFPIPKKAEFVQESDKSKSYDWSRTSEENGIPFDYEIALKVNDWKKGEREGASVLYKKGNHTIDLISTTKRLDIIKVK</sequence>
<proteinExistence type="predicted"/>